<dbReference type="Proteomes" id="UP000632222">
    <property type="component" value="Unassembled WGS sequence"/>
</dbReference>
<keyword evidence="1" id="KW-0812">Transmembrane</keyword>
<feature type="transmembrane region" description="Helical" evidence="1">
    <location>
        <begin position="43"/>
        <end position="63"/>
    </location>
</feature>
<feature type="transmembrane region" description="Helical" evidence="1">
    <location>
        <begin position="117"/>
        <end position="138"/>
    </location>
</feature>
<dbReference type="EMBL" id="BMOD01000041">
    <property type="protein sequence ID" value="GGJ57911.1"/>
    <property type="molecule type" value="Genomic_DNA"/>
</dbReference>
<feature type="transmembrane region" description="Helical" evidence="1">
    <location>
        <begin position="170"/>
        <end position="190"/>
    </location>
</feature>
<feature type="transmembrane region" description="Helical" evidence="1">
    <location>
        <begin position="145"/>
        <end position="164"/>
    </location>
</feature>
<keyword evidence="1" id="KW-0472">Membrane</keyword>
<gene>
    <name evidence="2" type="ORF">GCM10008938_50040</name>
</gene>
<feature type="transmembrane region" description="Helical" evidence="1">
    <location>
        <begin position="75"/>
        <end position="97"/>
    </location>
</feature>
<evidence type="ECO:0000256" key="1">
    <source>
        <dbReference type="SAM" id="Phobius"/>
    </source>
</evidence>
<evidence type="ECO:0000313" key="2">
    <source>
        <dbReference type="EMBL" id="GGJ57911.1"/>
    </source>
</evidence>
<comment type="caution">
    <text evidence="2">The sequence shown here is derived from an EMBL/GenBank/DDBJ whole genome shotgun (WGS) entry which is preliminary data.</text>
</comment>
<proteinExistence type="predicted"/>
<accession>A0ABQ2DH76</accession>
<reference evidence="3" key="1">
    <citation type="journal article" date="2019" name="Int. J. Syst. Evol. Microbiol.">
        <title>The Global Catalogue of Microorganisms (GCM) 10K type strain sequencing project: providing services to taxonomists for standard genome sequencing and annotation.</title>
        <authorList>
            <consortium name="The Broad Institute Genomics Platform"/>
            <consortium name="The Broad Institute Genome Sequencing Center for Infectious Disease"/>
            <person name="Wu L."/>
            <person name="Ma J."/>
        </authorList>
    </citation>
    <scope>NUCLEOTIDE SEQUENCE [LARGE SCALE GENOMIC DNA]</scope>
    <source>
        <strain evidence="3">JCM 14370</strain>
    </source>
</reference>
<evidence type="ECO:0000313" key="3">
    <source>
        <dbReference type="Proteomes" id="UP000632222"/>
    </source>
</evidence>
<organism evidence="2 3">
    <name type="scientific">Deinococcus roseus</name>
    <dbReference type="NCBI Taxonomy" id="392414"/>
    <lineage>
        <taxon>Bacteria</taxon>
        <taxon>Thermotogati</taxon>
        <taxon>Deinococcota</taxon>
        <taxon>Deinococci</taxon>
        <taxon>Deinococcales</taxon>
        <taxon>Deinococcaceae</taxon>
        <taxon>Deinococcus</taxon>
    </lineage>
</organism>
<protein>
    <submittedName>
        <fullName evidence="2">Uncharacterized protein</fullName>
    </submittedName>
</protein>
<sequence>MSQKSIWPVVGIALSPLLLALLGVFHPHELTRMNAQSWTTLHLFLLLLFPMLGVNLWWLASGIPGVSAWAIRVMGFFYILYYGALDVLAGIATGLMVQKNMAPDAPQVSALFDTGNTLSQIGVWSFLLGSLVTLFLYWQLVGRRAFLGGLLLIAAALSFLNSHIYFPVGVITMVVMAAGFAFLMHSRTYFRDLTPQNRK</sequence>
<name>A0ABQ2DH76_9DEIO</name>
<dbReference type="RefSeq" id="WP_189008861.1">
    <property type="nucleotide sequence ID" value="NZ_BMOD01000041.1"/>
</dbReference>
<keyword evidence="1" id="KW-1133">Transmembrane helix</keyword>
<keyword evidence="3" id="KW-1185">Reference proteome</keyword>